<evidence type="ECO:0000313" key="7">
    <source>
        <dbReference type="Proteomes" id="UP001230156"/>
    </source>
</evidence>
<dbReference type="InterPro" id="IPR036388">
    <property type="entry name" value="WH-like_DNA-bd_sf"/>
</dbReference>
<dbReference type="InterPro" id="IPR011990">
    <property type="entry name" value="TPR-like_helical_dom_sf"/>
</dbReference>
<dbReference type="SMART" id="SM00862">
    <property type="entry name" value="Trans_reg_C"/>
    <property type="match status" value="1"/>
</dbReference>
<protein>
    <submittedName>
        <fullName evidence="6">Winged helix-turn-helix domain-containing tetratricopeptide repeat protein</fullName>
    </submittedName>
</protein>
<keyword evidence="3 4" id="KW-0238">DNA-binding</keyword>
<evidence type="ECO:0000256" key="2">
    <source>
        <dbReference type="ARBA" id="ARBA00022803"/>
    </source>
</evidence>
<sequence length="500" mass="54778">MGPQVFDVLLHLVGNRAQVVSKDGLLDAVWKGRIVSESTLTSHINAARKAISDNGQEQRLIRTVARKGFRFVGEVTEIRPTEAREPESAAPNSPTADRALALPDRPSIAVLAFLNLSGEPAQDYFVDGVVEDITAALSRMKWLFVIARNSSFAYKGRAVDVKQVGRELGVRYILEGSLRKAARRVRITGQLVDAATAENLWSERFEGNLDDIFALQDEFTSSVVGAIVPQLERAEIERALRKHTEKLDAYDYYLRGMSRFHLGNREGTSAALPLFRTAIELDPDFAAAYALAAACLFWSRFNGWARSSEEYNAEGAELARRAVALGKDDSVALARGGHALANFVGDLDAAIAVIDRALALSQNFAAAWFLSGFVRIMRGEYDVAIAQLAHGMRLSPLDPEMYRMQGGTALAHLCAGRYDEAAAWAQRALRGLPSFLIVVCILAASRALAGRADEAQHAMQGVLRLDPALRVSKIKAWLLFHRPQNLAVLTEGLRRAGLPE</sequence>
<dbReference type="SUPFAM" id="SSF48452">
    <property type="entry name" value="TPR-like"/>
    <property type="match status" value="1"/>
</dbReference>
<dbReference type="Gene3D" id="3.40.50.10610">
    <property type="entry name" value="ABC-type transport auxiliary lipoprotein component"/>
    <property type="match status" value="1"/>
</dbReference>
<accession>A0ABU0YJ50</accession>
<dbReference type="CDD" id="cd00383">
    <property type="entry name" value="trans_reg_C"/>
    <property type="match status" value="1"/>
</dbReference>
<keyword evidence="1" id="KW-0677">Repeat</keyword>
<dbReference type="Gene3D" id="1.10.10.10">
    <property type="entry name" value="Winged helix-like DNA-binding domain superfamily/Winged helix DNA-binding domain"/>
    <property type="match status" value="1"/>
</dbReference>
<name>A0ABU0YJ50_9PROT</name>
<gene>
    <name evidence="6" type="ORF">Q8A70_08690</name>
</gene>
<keyword evidence="2" id="KW-0802">TPR repeat</keyword>
<dbReference type="PROSITE" id="PS51755">
    <property type="entry name" value="OMPR_PHOB"/>
    <property type="match status" value="1"/>
</dbReference>
<feature type="DNA-binding region" description="OmpR/PhoB-type" evidence="4">
    <location>
        <begin position="1"/>
        <end position="73"/>
    </location>
</feature>
<evidence type="ECO:0000259" key="5">
    <source>
        <dbReference type="PROSITE" id="PS51755"/>
    </source>
</evidence>
<keyword evidence="7" id="KW-1185">Reference proteome</keyword>
<proteinExistence type="predicted"/>
<comment type="caution">
    <text evidence="6">The sequence shown here is derived from an EMBL/GenBank/DDBJ whole genome shotgun (WGS) entry which is preliminary data.</text>
</comment>
<dbReference type="RefSeq" id="WP_379955177.1">
    <property type="nucleotide sequence ID" value="NZ_JAUYVI010000003.1"/>
</dbReference>
<evidence type="ECO:0000256" key="1">
    <source>
        <dbReference type="ARBA" id="ARBA00022737"/>
    </source>
</evidence>
<dbReference type="PANTHER" id="PTHR44858:SF1">
    <property type="entry name" value="UDP-N-ACETYLGLUCOSAMINE--PEPTIDE N-ACETYLGLUCOSAMINYLTRANSFERASE SPINDLY-RELATED"/>
    <property type="match status" value="1"/>
</dbReference>
<dbReference type="InterPro" id="IPR001867">
    <property type="entry name" value="OmpR/PhoB-type_DNA-bd"/>
</dbReference>
<dbReference type="PANTHER" id="PTHR44858">
    <property type="entry name" value="TETRATRICOPEPTIDE REPEAT PROTEIN 6"/>
    <property type="match status" value="1"/>
</dbReference>
<dbReference type="InterPro" id="IPR016032">
    <property type="entry name" value="Sig_transdc_resp-reg_C-effctor"/>
</dbReference>
<dbReference type="InterPro" id="IPR050498">
    <property type="entry name" value="Ycf3"/>
</dbReference>
<dbReference type="SUPFAM" id="SSF46894">
    <property type="entry name" value="C-terminal effector domain of the bipartite response regulators"/>
    <property type="match status" value="1"/>
</dbReference>
<evidence type="ECO:0000256" key="4">
    <source>
        <dbReference type="PROSITE-ProRule" id="PRU01091"/>
    </source>
</evidence>
<reference evidence="7" key="1">
    <citation type="submission" date="2023-08" db="EMBL/GenBank/DDBJ databases">
        <title>Rhodospirillaceae gen. nov., a novel taxon isolated from the Yangtze River Yuezi River estuary sludge.</title>
        <authorList>
            <person name="Ruan L."/>
        </authorList>
    </citation>
    <scope>NUCLEOTIDE SEQUENCE [LARGE SCALE GENOMIC DNA]</scope>
    <source>
        <strain evidence="7">R-7</strain>
    </source>
</reference>
<dbReference type="Proteomes" id="UP001230156">
    <property type="component" value="Unassembled WGS sequence"/>
</dbReference>
<feature type="domain" description="OmpR/PhoB-type" evidence="5">
    <location>
        <begin position="1"/>
        <end position="73"/>
    </location>
</feature>
<evidence type="ECO:0000313" key="6">
    <source>
        <dbReference type="EMBL" id="MDQ7247742.1"/>
    </source>
</evidence>
<dbReference type="EMBL" id="JAUYVI010000003">
    <property type="protein sequence ID" value="MDQ7247742.1"/>
    <property type="molecule type" value="Genomic_DNA"/>
</dbReference>
<evidence type="ECO:0000256" key="3">
    <source>
        <dbReference type="ARBA" id="ARBA00023125"/>
    </source>
</evidence>
<dbReference type="Pfam" id="PF00486">
    <property type="entry name" value="Trans_reg_C"/>
    <property type="match status" value="1"/>
</dbReference>
<organism evidence="6 7">
    <name type="scientific">Dongia sedimenti</name>
    <dbReference type="NCBI Taxonomy" id="3064282"/>
    <lineage>
        <taxon>Bacteria</taxon>
        <taxon>Pseudomonadati</taxon>
        <taxon>Pseudomonadota</taxon>
        <taxon>Alphaproteobacteria</taxon>
        <taxon>Rhodospirillales</taxon>
        <taxon>Dongiaceae</taxon>
        <taxon>Dongia</taxon>
    </lineage>
</organism>
<dbReference type="Gene3D" id="1.25.40.10">
    <property type="entry name" value="Tetratricopeptide repeat domain"/>
    <property type="match status" value="1"/>
</dbReference>